<proteinExistence type="predicted"/>
<dbReference type="PANTHER" id="PTHR34207">
    <property type="entry name" value="PROTEIN BIC1"/>
    <property type="match status" value="1"/>
</dbReference>
<dbReference type="CDD" id="cd22645">
    <property type="entry name" value="BIC1_CID"/>
    <property type="match status" value="1"/>
</dbReference>
<organism evidence="2 3">
    <name type="scientific">Acacia crassicarpa</name>
    <name type="common">northern wattle</name>
    <dbReference type="NCBI Taxonomy" id="499986"/>
    <lineage>
        <taxon>Eukaryota</taxon>
        <taxon>Viridiplantae</taxon>
        <taxon>Streptophyta</taxon>
        <taxon>Embryophyta</taxon>
        <taxon>Tracheophyta</taxon>
        <taxon>Spermatophyta</taxon>
        <taxon>Magnoliopsida</taxon>
        <taxon>eudicotyledons</taxon>
        <taxon>Gunneridae</taxon>
        <taxon>Pentapetalae</taxon>
        <taxon>rosids</taxon>
        <taxon>fabids</taxon>
        <taxon>Fabales</taxon>
        <taxon>Fabaceae</taxon>
        <taxon>Caesalpinioideae</taxon>
        <taxon>mimosoid clade</taxon>
        <taxon>Acacieae</taxon>
        <taxon>Acacia</taxon>
    </lineage>
</organism>
<accession>A0AAE1N3Y7</accession>
<reference evidence="2" key="1">
    <citation type="submission" date="2023-10" db="EMBL/GenBank/DDBJ databases">
        <title>Chromosome-level genome of the transformable northern wattle, Acacia crassicarpa.</title>
        <authorList>
            <person name="Massaro I."/>
            <person name="Sinha N.R."/>
            <person name="Poethig S."/>
            <person name="Leichty A.R."/>
        </authorList>
    </citation>
    <scope>NUCLEOTIDE SEQUENCE</scope>
    <source>
        <strain evidence="2">Acra3RX</strain>
        <tissue evidence="2">Leaf</tissue>
    </source>
</reference>
<keyword evidence="3" id="KW-1185">Reference proteome</keyword>
<gene>
    <name evidence="2" type="ORF">QN277_013730</name>
</gene>
<dbReference type="GO" id="GO:0009785">
    <property type="term" value="P:blue light signaling pathway"/>
    <property type="evidence" value="ECO:0007669"/>
    <property type="project" value="InterPro"/>
</dbReference>
<sequence>MESIKFKTYPLNHERTNTAHSPIAFHSCKITQIRPPCQSQDSVSDHEDQTKSQNLSASQTCVCGQEGTTSPELVSDSVEKNGREKQKKNGVEVVGSVWIPEIWGQEELLKDWTDCSAFDAPFVPSRIMTARGGCGFFAWHPLLQFASSSRRFAFLFSGLCYISSQVTRQDPMKAST</sequence>
<dbReference type="PANTHER" id="PTHR34207:SF2">
    <property type="entry name" value="PROTEIN BIC1"/>
    <property type="match status" value="1"/>
</dbReference>
<dbReference type="InterPro" id="IPR040374">
    <property type="entry name" value="BIC"/>
</dbReference>
<dbReference type="Proteomes" id="UP001293593">
    <property type="component" value="Unassembled WGS sequence"/>
</dbReference>
<dbReference type="EMBL" id="JAWXYG010000002">
    <property type="protein sequence ID" value="KAK4282341.1"/>
    <property type="molecule type" value="Genomic_DNA"/>
</dbReference>
<name>A0AAE1N3Y7_9FABA</name>
<dbReference type="AlphaFoldDB" id="A0AAE1N3Y7"/>
<protein>
    <submittedName>
        <fullName evidence="2">Uncharacterized protein</fullName>
    </submittedName>
</protein>
<feature type="compositionally biased region" description="Basic and acidic residues" evidence="1">
    <location>
        <begin position="77"/>
        <end position="86"/>
    </location>
</feature>
<evidence type="ECO:0000313" key="3">
    <source>
        <dbReference type="Proteomes" id="UP001293593"/>
    </source>
</evidence>
<evidence type="ECO:0000313" key="2">
    <source>
        <dbReference type="EMBL" id="KAK4282341.1"/>
    </source>
</evidence>
<feature type="region of interest" description="Disordered" evidence="1">
    <location>
        <begin position="65"/>
        <end position="86"/>
    </location>
</feature>
<evidence type="ECO:0000256" key="1">
    <source>
        <dbReference type="SAM" id="MobiDB-lite"/>
    </source>
</evidence>
<comment type="caution">
    <text evidence="2">The sequence shown here is derived from an EMBL/GenBank/DDBJ whole genome shotgun (WGS) entry which is preliminary data.</text>
</comment>